<keyword evidence="2" id="KW-1185">Reference proteome</keyword>
<organism evidence="1 2">
    <name type="scientific">Paenibacillus allorhizoplanae</name>
    <dbReference type="NCBI Taxonomy" id="2905648"/>
    <lineage>
        <taxon>Bacteria</taxon>
        <taxon>Bacillati</taxon>
        <taxon>Bacillota</taxon>
        <taxon>Bacilli</taxon>
        <taxon>Bacillales</taxon>
        <taxon>Paenibacillaceae</taxon>
        <taxon>Paenibacillus</taxon>
    </lineage>
</organism>
<name>A0ABN8GBJ8_9BACL</name>
<dbReference type="EMBL" id="CAKMMW010000005">
    <property type="protein sequence ID" value="CAH1202992.1"/>
    <property type="molecule type" value="Genomic_DNA"/>
</dbReference>
<dbReference type="RefSeq" id="WP_236287045.1">
    <property type="nucleotide sequence ID" value="NZ_CAKMMW010000005.1"/>
</dbReference>
<evidence type="ECO:0000313" key="1">
    <source>
        <dbReference type="EMBL" id="CAH1202992.1"/>
    </source>
</evidence>
<dbReference type="SUPFAM" id="SSF160719">
    <property type="entry name" value="gpW/gp25-like"/>
    <property type="match status" value="1"/>
</dbReference>
<reference evidence="1" key="1">
    <citation type="submission" date="2022-01" db="EMBL/GenBank/DDBJ databases">
        <authorList>
            <person name="Criscuolo A."/>
        </authorList>
    </citation>
    <scope>NUCLEOTIDE SEQUENCE</scope>
    <source>
        <strain evidence="1">CIP111891</strain>
    </source>
</reference>
<dbReference type="InterPro" id="IPR020288">
    <property type="entry name" value="Sheath_initiator"/>
</dbReference>
<evidence type="ECO:0008006" key="3">
    <source>
        <dbReference type="Google" id="ProtNLM"/>
    </source>
</evidence>
<gene>
    <name evidence="1" type="ORF">PAECIP111891_02192</name>
</gene>
<dbReference type="Proteomes" id="UP000838821">
    <property type="component" value="Unassembled WGS sequence"/>
</dbReference>
<comment type="caution">
    <text evidence="1">The sequence shown here is derived from an EMBL/GenBank/DDBJ whole genome shotgun (WGS) entry which is preliminary data.</text>
</comment>
<sequence length="130" mass="14722">MIPQGGSINQQIHPLSQPSRTYRLDPVSNRIIGYVDDLEAVQQAVYKIMQTERFEHFIYGTDYGSEITTLIGRSKLYIQSEVSRRIQEALLQDDRIRSVGDFSVEVSGDTALVNFTVVSTFGSFQTQKEV</sequence>
<dbReference type="Gene3D" id="3.10.450.40">
    <property type="match status" value="1"/>
</dbReference>
<accession>A0ABN8GBJ8</accession>
<evidence type="ECO:0000313" key="2">
    <source>
        <dbReference type="Proteomes" id="UP000838821"/>
    </source>
</evidence>
<proteinExistence type="predicted"/>
<protein>
    <recommendedName>
        <fullName evidence="3">DUF2634 domain-containing protein</fullName>
    </recommendedName>
</protein>
<dbReference type="Pfam" id="PF10934">
    <property type="entry name" value="Sheath_initiator"/>
    <property type="match status" value="1"/>
</dbReference>